<dbReference type="GO" id="GO:0008654">
    <property type="term" value="P:phospholipid biosynthetic process"/>
    <property type="evidence" value="ECO:0007669"/>
    <property type="project" value="UniProtKB-KW"/>
</dbReference>
<keyword evidence="4 10" id="KW-0808">Transferase</keyword>
<protein>
    <recommendedName>
        <fullName evidence="8 10">Phosphate acyltransferase</fullName>
        <ecNumber evidence="8 10">2.3.1.274</ecNumber>
    </recommendedName>
    <alternativeName>
        <fullName evidence="10">Acyl-ACP phosphotransacylase</fullName>
    </alternativeName>
    <alternativeName>
        <fullName evidence="10">Acyl-[acyl-carrier-protein]--phosphate acyltransferase</fullName>
    </alternativeName>
    <alternativeName>
        <fullName evidence="10">Phosphate-acyl-ACP acyltransferase</fullName>
    </alternativeName>
</protein>
<dbReference type="NCBIfam" id="TIGR00182">
    <property type="entry name" value="plsX"/>
    <property type="match status" value="1"/>
</dbReference>
<keyword evidence="6 10" id="KW-0594">Phospholipid biosynthesis</keyword>
<comment type="subunit">
    <text evidence="9 10">Homodimer. Probably interacts with PlsY.</text>
</comment>
<dbReference type="HAMAP" id="MF_00019">
    <property type="entry name" value="PlsX"/>
    <property type="match status" value="1"/>
</dbReference>
<dbReference type="EC" id="2.3.1.274" evidence="8 10"/>
<dbReference type="GO" id="GO:0006633">
    <property type="term" value="P:fatty acid biosynthetic process"/>
    <property type="evidence" value="ECO:0007669"/>
    <property type="project" value="UniProtKB-UniRule"/>
</dbReference>
<accession>A0A9D1N9I1</accession>
<keyword evidence="3 10" id="KW-0444">Lipid biosynthesis</keyword>
<dbReference type="Proteomes" id="UP000886857">
    <property type="component" value="Unassembled WGS sequence"/>
</dbReference>
<comment type="pathway">
    <text evidence="10">Lipid metabolism; phospholipid metabolism.</text>
</comment>
<evidence type="ECO:0000313" key="11">
    <source>
        <dbReference type="EMBL" id="HIU98904.1"/>
    </source>
</evidence>
<sequence>MKIIVDAFGGDYSPEQTVLGALDALGAKSSLRIVLTGDEEKIAEVLKGQSYDKTRLEIVHAPAVVTGNDVPTEAVRKMTDSSLVKGLDLLASDDEAQAFVSTGATGAVLVGAYMKIGRIKGVSRPALAPALPTVKGKPVILCDCGANIDCKPVNLLHFAIMASAFSSAVTGAAKPVVGLLSNGAEAKKGNELNKEAFKLLSECPHIDFAGNCEARDMLSGDFDVVVADGFNGNIALKSAEGTAGAIFSVLMDGINKGGLRAKLGALLLRPVLRVVKNKMDYNAQGGACFLGLNKVVVKAHGAAKRKSVCAAILQARKLAKSEITEKIRMAVRTAAETGGNDAD</sequence>
<name>A0A9D1N9I1_9FIRM</name>
<evidence type="ECO:0000256" key="4">
    <source>
        <dbReference type="ARBA" id="ARBA00022679"/>
    </source>
</evidence>
<comment type="similarity">
    <text evidence="10">Belongs to the PlsX family.</text>
</comment>
<comment type="function">
    <text evidence="10">Catalyzes the reversible formation of acyl-phosphate (acyl-PO(4)) from acyl-[acyl-carrier-protein] (acyl-ACP). This enzyme utilizes acyl-ACP as fatty acyl donor, but not acyl-CoA.</text>
</comment>
<comment type="catalytic activity">
    <reaction evidence="1 10">
        <text>a fatty acyl-[ACP] + phosphate = an acyl phosphate + holo-[ACP]</text>
        <dbReference type="Rhea" id="RHEA:42292"/>
        <dbReference type="Rhea" id="RHEA-COMP:9685"/>
        <dbReference type="Rhea" id="RHEA-COMP:14125"/>
        <dbReference type="ChEBI" id="CHEBI:43474"/>
        <dbReference type="ChEBI" id="CHEBI:59918"/>
        <dbReference type="ChEBI" id="CHEBI:64479"/>
        <dbReference type="ChEBI" id="CHEBI:138651"/>
        <dbReference type="EC" id="2.3.1.274"/>
    </reaction>
</comment>
<comment type="caution">
    <text evidence="11">The sequence shown here is derived from an EMBL/GenBank/DDBJ whole genome shotgun (WGS) entry which is preliminary data.</text>
</comment>
<dbReference type="PIRSF" id="PIRSF002465">
    <property type="entry name" value="Phsphlp_syn_PlsX"/>
    <property type="match status" value="1"/>
</dbReference>
<dbReference type="AlphaFoldDB" id="A0A9D1N9I1"/>
<dbReference type="PANTHER" id="PTHR30100">
    <property type="entry name" value="FATTY ACID/PHOSPHOLIPID SYNTHESIS PROTEIN PLSX"/>
    <property type="match status" value="1"/>
</dbReference>
<evidence type="ECO:0000256" key="3">
    <source>
        <dbReference type="ARBA" id="ARBA00022516"/>
    </source>
</evidence>
<evidence type="ECO:0000256" key="6">
    <source>
        <dbReference type="ARBA" id="ARBA00023209"/>
    </source>
</evidence>
<reference evidence="11" key="1">
    <citation type="submission" date="2020-10" db="EMBL/GenBank/DDBJ databases">
        <authorList>
            <person name="Gilroy R."/>
        </authorList>
    </citation>
    <scope>NUCLEOTIDE SEQUENCE</scope>
    <source>
        <strain evidence="11">10406</strain>
    </source>
</reference>
<dbReference type="InterPro" id="IPR003664">
    <property type="entry name" value="FA_synthesis"/>
</dbReference>
<gene>
    <name evidence="10 11" type="primary">plsX</name>
    <name evidence="11" type="ORF">IAC73_03570</name>
</gene>
<evidence type="ECO:0000313" key="12">
    <source>
        <dbReference type="Proteomes" id="UP000886857"/>
    </source>
</evidence>
<keyword evidence="11" id="KW-0012">Acyltransferase</keyword>
<evidence type="ECO:0000256" key="8">
    <source>
        <dbReference type="ARBA" id="ARBA00024069"/>
    </source>
</evidence>
<evidence type="ECO:0000256" key="9">
    <source>
        <dbReference type="ARBA" id="ARBA00046608"/>
    </source>
</evidence>
<evidence type="ECO:0000256" key="1">
    <source>
        <dbReference type="ARBA" id="ARBA00001232"/>
    </source>
</evidence>
<dbReference type="EMBL" id="DVOE01000053">
    <property type="protein sequence ID" value="HIU98904.1"/>
    <property type="molecule type" value="Genomic_DNA"/>
</dbReference>
<keyword evidence="2 10" id="KW-0963">Cytoplasm</keyword>
<dbReference type="Pfam" id="PF02504">
    <property type="entry name" value="FA_synthesis"/>
    <property type="match status" value="1"/>
</dbReference>
<reference evidence="11" key="2">
    <citation type="journal article" date="2021" name="PeerJ">
        <title>Extensive microbial diversity within the chicken gut microbiome revealed by metagenomics and culture.</title>
        <authorList>
            <person name="Gilroy R."/>
            <person name="Ravi A."/>
            <person name="Getino M."/>
            <person name="Pursley I."/>
            <person name="Horton D.L."/>
            <person name="Alikhan N.F."/>
            <person name="Baker D."/>
            <person name="Gharbi K."/>
            <person name="Hall N."/>
            <person name="Watson M."/>
            <person name="Adriaenssens E.M."/>
            <person name="Foster-Nyarko E."/>
            <person name="Jarju S."/>
            <person name="Secka A."/>
            <person name="Antonio M."/>
            <person name="Oren A."/>
            <person name="Chaudhuri R.R."/>
            <person name="La Ragione R."/>
            <person name="Hildebrand F."/>
            <person name="Pallen M.J."/>
        </authorList>
    </citation>
    <scope>NUCLEOTIDE SEQUENCE</scope>
    <source>
        <strain evidence="11">10406</strain>
    </source>
</reference>
<evidence type="ECO:0000256" key="7">
    <source>
        <dbReference type="ARBA" id="ARBA00023264"/>
    </source>
</evidence>
<dbReference type="SUPFAM" id="SSF53659">
    <property type="entry name" value="Isocitrate/Isopropylmalate dehydrogenase-like"/>
    <property type="match status" value="1"/>
</dbReference>
<keyword evidence="5 10" id="KW-0443">Lipid metabolism</keyword>
<organism evidence="11 12">
    <name type="scientific">Candidatus Limadaptatus stercoripullorum</name>
    <dbReference type="NCBI Taxonomy" id="2840846"/>
    <lineage>
        <taxon>Bacteria</taxon>
        <taxon>Bacillati</taxon>
        <taxon>Bacillota</taxon>
        <taxon>Clostridia</taxon>
        <taxon>Eubacteriales</taxon>
        <taxon>Candidatus Limadaptatus</taxon>
    </lineage>
</organism>
<dbReference type="GO" id="GO:0005737">
    <property type="term" value="C:cytoplasm"/>
    <property type="evidence" value="ECO:0007669"/>
    <property type="project" value="UniProtKB-SubCell"/>
</dbReference>
<dbReference type="Gene3D" id="3.40.718.10">
    <property type="entry name" value="Isopropylmalate Dehydrogenase"/>
    <property type="match status" value="1"/>
</dbReference>
<evidence type="ECO:0000256" key="2">
    <source>
        <dbReference type="ARBA" id="ARBA00022490"/>
    </source>
</evidence>
<dbReference type="PANTHER" id="PTHR30100:SF1">
    <property type="entry name" value="PHOSPHATE ACYLTRANSFERASE"/>
    <property type="match status" value="1"/>
</dbReference>
<evidence type="ECO:0000256" key="10">
    <source>
        <dbReference type="HAMAP-Rule" id="MF_00019"/>
    </source>
</evidence>
<evidence type="ECO:0000256" key="5">
    <source>
        <dbReference type="ARBA" id="ARBA00023098"/>
    </source>
</evidence>
<keyword evidence="7 10" id="KW-1208">Phospholipid metabolism</keyword>
<comment type="subcellular location">
    <subcellularLocation>
        <location evidence="10">Cytoplasm</location>
    </subcellularLocation>
    <text evidence="10">Associated with the membrane possibly through PlsY.</text>
</comment>
<dbReference type="InterPro" id="IPR012281">
    <property type="entry name" value="Phospholipid_synth_PlsX-like"/>
</dbReference>
<proteinExistence type="inferred from homology"/>
<dbReference type="GO" id="GO:0043811">
    <property type="term" value="F:phosphate:acyl-[acyl carrier protein] acyltransferase activity"/>
    <property type="evidence" value="ECO:0007669"/>
    <property type="project" value="UniProtKB-UniRule"/>
</dbReference>